<name>A4BMN1_9GAMM</name>
<dbReference type="AlphaFoldDB" id="A4BMN1"/>
<feature type="transmembrane region" description="Helical" evidence="6">
    <location>
        <begin position="31"/>
        <end position="50"/>
    </location>
</feature>
<organism evidence="7 8">
    <name type="scientific">Nitrococcus mobilis Nb-231</name>
    <dbReference type="NCBI Taxonomy" id="314278"/>
    <lineage>
        <taxon>Bacteria</taxon>
        <taxon>Pseudomonadati</taxon>
        <taxon>Pseudomonadota</taxon>
        <taxon>Gammaproteobacteria</taxon>
        <taxon>Chromatiales</taxon>
        <taxon>Ectothiorhodospiraceae</taxon>
        <taxon>Nitrococcus</taxon>
    </lineage>
</organism>
<keyword evidence="8" id="KW-1185">Reference proteome</keyword>
<protein>
    <recommendedName>
        <fullName evidence="9">Cytochrome c oxidase subunit IV</fullName>
    </recommendedName>
</protein>
<evidence type="ECO:0000256" key="6">
    <source>
        <dbReference type="SAM" id="Phobius"/>
    </source>
</evidence>
<accession>A4BMN1</accession>
<comment type="caution">
    <text evidence="7">The sequence shown here is derived from an EMBL/GenBank/DDBJ whole genome shotgun (WGS) entry which is preliminary data.</text>
</comment>
<dbReference type="Proteomes" id="UP000003374">
    <property type="component" value="Unassembled WGS sequence"/>
</dbReference>
<gene>
    <name evidence="7" type="ORF">NB231_17153</name>
</gene>
<dbReference type="HOGENOM" id="CLU_175439_2_2_6"/>
<evidence type="ECO:0000256" key="4">
    <source>
        <dbReference type="ARBA" id="ARBA00022989"/>
    </source>
</evidence>
<evidence type="ECO:0000256" key="2">
    <source>
        <dbReference type="ARBA" id="ARBA00022475"/>
    </source>
</evidence>
<dbReference type="InterPro" id="IPR005171">
    <property type="entry name" value="Cyt_c_oxidase_su4_prok"/>
</dbReference>
<dbReference type="GO" id="GO:0005886">
    <property type="term" value="C:plasma membrane"/>
    <property type="evidence" value="ECO:0007669"/>
    <property type="project" value="UniProtKB-SubCell"/>
</dbReference>
<keyword evidence="5 6" id="KW-0472">Membrane</keyword>
<feature type="transmembrane region" description="Helical" evidence="6">
    <location>
        <begin position="62"/>
        <end position="81"/>
    </location>
</feature>
<evidence type="ECO:0000313" key="8">
    <source>
        <dbReference type="Proteomes" id="UP000003374"/>
    </source>
</evidence>
<keyword evidence="4 6" id="KW-1133">Transmembrane helix</keyword>
<sequence length="87" mass="9852">MIMAKRALITTWLTLLVLTLLMWFLRGYRGADWLVFVVLVLVAIKGQLVIDRFMELRHAPVLWRVALSGWLFIVLGVVGIVRATSGS</sequence>
<feature type="transmembrane region" description="Helical" evidence="6">
    <location>
        <begin position="7"/>
        <end position="25"/>
    </location>
</feature>
<evidence type="ECO:0000256" key="3">
    <source>
        <dbReference type="ARBA" id="ARBA00022692"/>
    </source>
</evidence>
<dbReference type="Pfam" id="PF03626">
    <property type="entry name" value="COX4_pro"/>
    <property type="match status" value="1"/>
</dbReference>
<dbReference type="EMBL" id="AAOF01000001">
    <property type="protein sequence ID" value="EAR23569.1"/>
    <property type="molecule type" value="Genomic_DNA"/>
</dbReference>
<evidence type="ECO:0008006" key="9">
    <source>
        <dbReference type="Google" id="ProtNLM"/>
    </source>
</evidence>
<evidence type="ECO:0000256" key="1">
    <source>
        <dbReference type="ARBA" id="ARBA00004651"/>
    </source>
</evidence>
<evidence type="ECO:0000313" key="7">
    <source>
        <dbReference type="EMBL" id="EAR23569.1"/>
    </source>
</evidence>
<keyword evidence="3 6" id="KW-0812">Transmembrane</keyword>
<keyword evidence="2" id="KW-1003">Cell membrane</keyword>
<reference evidence="7 8" key="1">
    <citation type="submission" date="2006-02" db="EMBL/GenBank/DDBJ databases">
        <authorList>
            <person name="Waterbury J."/>
            <person name="Ferriera S."/>
            <person name="Johnson J."/>
            <person name="Kravitz S."/>
            <person name="Halpern A."/>
            <person name="Remington K."/>
            <person name="Beeson K."/>
            <person name="Tran B."/>
            <person name="Rogers Y.-H."/>
            <person name="Friedman R."/>
            <person name="Venter J.C."/>
        </authorList>
    </citation>
    <scope>NUCLEOTIDE SEQUENCE [LARGE SCALE GENOMIC DNA]</scope>
    <source>
        <strain evidence="7 8">Nb-231</strain>
    </source>
</reference>
<dbReference type="OrthoDB" id="9181004at2"/>
<proteinExistence type="predicted"/>
<evidence type="ECO:0000256" key="5">
    <source>
        <dbReference type="ARBA" id="ARBA00023136"/>
    </source>
</evidence>
<comment type="subcellular location">
    <subcellularLocation>
        <location evidence="1">Cell membrane</location>
        <topology evidence="1">Multi-pass membrane protein</topology>
    </subcellularLocation>
</comment>